<evidence type="ECO:0000313" key="12">
    <source>
        <dbReference type="EMBL" id="KTD16124.1"/>
    </source>
</evidence>
<comment type="caution">
    <text evidence="12">The sequence shown here is derived from an EMBL/GenBank/DDBJ whole genome shotgun (WGS) entry which is preliminary data.</text>
</comment>
<reference evidence="12 13" key="1">
    <citation type="submission" date="2015-11" db="EMBL/GenBank/DDBJ databases">
        <title>Genomic analysis of 38 Legionella species identifies large and diverse effector repertoires.</title>
        <authorList>
            <person name="Burstein D."/>
            <person name="Amaro F."/>
            <person name="Zusman T."/>
            <person name="Lifshitz Z."/>
            <person name="Cohen O."/>
            <person name="Gilbert J.A."/>
            <person name="Pupko T."/>
            <person name="Shuman H.A."/>
            <person name="Segal G."/>
        </authorList>
    </citation>
    <scope>NUCLEOTIDE SEQUENCE [LARGE SCALE GENOMIC DNA]</scope>
    <source>
        <strain evidence="12 13">BL-540</strain>
    </source>
</reference>
<evidence type="ECO:0000256" key="5">
    <source>
        <dbReference type="ARBA" id="ARBA00022705"/>
    </source>
</evidence>
<dbReference type="Pfam" id="PF06144">
    <property type="entry name" value="DNA_pol3_delta"/>
    <property type="match status" value="1"/>
</dbReference>
<evidence type="ECO:0000259" key="11">
    <source>
        <dbReference type="Pfam" id="PF21694"/>
    </source>
</evidence>
<evidence type="ECO:0000313" key="13">
    <source>
        <dbReference type="Proteomes" id="UP000055035"/>
    </source>
</evidence>
<keyword evidence="3 12" id="KW-0808">Transferase</keyword>
<dbReference type="GO" id="GO:0009360">
    <property type="term" value="C:DNA polymerase III complex"/>
    <property type="evidence" value="ECO:0007669"/>
    <property type="project" value="UniProtKB-UniRule"/>
</dbReference>
<dbReference type="PATRIC" id="fig|456.5.peg.456"/>
<dbReference type="InterPro" id="IPR027417">
    <property type="entry name" value="P-loop_NTPase"/>
</dbReference>
<evidence type="ECO:0000256" key="1">
    <source>
        <dbReference type="ARBA" id="ARBA00012417"/>
    </source>
</evidence>
<dbReference type="GO" id="GO:0003887">
    <property type="term" value="F:DNA-directed DNA polymerase activity"/>
    <property type="evidence" value="ECO:0007669"/>
    <property type="project" value="UniProtKB-UniRule"/>
</dbReference>
<feature type="domain" description="DNA polymerase III delta subunit-like C-terminal" evidence="11">
    <location>
        <begin position="211"/>
        <end position="317"/>
    </location>
</feature>
<keyword evidence="5" id="KW-0235">DNA replication</keyword>
<dbReference type="Gene3D" id="1.20.272.10">
    <property type="match status" value="1"/>
</dbReference>
<comment type="catalytic activity">
    <reaction evidence="8">
        <text>DNA(n) + a 2'-deoxyribonucleoside 5'-triphosphate = DNA(n+1) + diphosphate</text>
        <dbReference type="Rhea" id="RHEA:22508"/>
        <dbReference type="Rhea" id="RHEA-COMP:17339"/>
        <dbReference type="Rhea" id="RHEA-COMP:17340"/>
        <dbReference type="ChEBI" id="CHEBI:33019"/>
        <dbReference type="ChEBI" id="CHEBI:61560"/>
        <dbReference type="ChEBI" id="CHEBI:173112"/>
        <dbReference type="EC" id="2.7.7.7"/>
    </reaction>
</comment>
<dbReference type="CDD" id="cd18138">
    <property type="entry name" value="HLD_clamp_pol_III_delta"/>
    <property type="match status" value="1"/>
</dbReference>
<dbReference type="InterPro" id="IPR048466">
    <property type="entry name" value="DNA_pol3_delta-like_C"/>
</dbReference>
<name>A0A0W0V7L6_9GAMM</name>
<evidence type="ECO:0000256" key="8">
    <source>
        <dbReference type="ARBA" id="ARBA00049244"/>
    </source>
</evidence>
<dbReference type="Pfam" id="PF21694">
    <property type="entry name" value="DNA_pol3_delta_C"/>
    <property type="match status" value="1"/>
</dbReference>
<evidence type="ECO:0000256" key="9">
    <source>
        <dbReference type="NCBIfam" id="TIGR01128"/>
    </source>
</evidence>
<dbReference type="GO" id="GO:0003677">
    <property type="term" value="F:DNA binding"/>
    <property type="evidence" value="ECO:0007669"/>
    <property type="project" value="InterPro"/>
</dbReference>
<dbReference type="InterPro" id="IPR005790">
    <property type="entry name" value="DNA_polIII_delta"/>
</dbReference>
<comment type="similarity">
    <text evidence="7">Belongs to the DNA polymerase HolA subunit family.</text>
</comment>
<dbReference type="PANTHER" id="PTHR34388">
    <property type="entry name" value="DNA POLYMERASE III SUBUNIT DELTA"/>
    <property type="match status" value="1"/>
</dbReference>
<dbReference type="GO" id="GO:0006261">
    <property type="term" value="P:DNA-templated DNA replication"/>
    <property type="evidence" value="ECO:0007669"/>
    <property type="project" value="TreeGrafter"/>
</dbReference>
<dbReference type="NCBIfam" id="TIGR01128">
    <property type="entry name" value="holA"/>
    <property type="match status" value="1"/>
</dbReference>
<evidence type="ECO:0000256" key="2">
    <source>
        <dbReference type="ARBA" id="ARBA00017703"/>
    </source>
</evidence>
<dbReference type="EC" id="2.7.7.7" evidence="1 9"/>
<keyword evidence="13" id="KW-1185">Reference proteome</keyword>
<evidence type="ECO:0000256" key="3">
    <source>
        <dbReference type="ARBA" id="ARBA00022679"/>
    </source>
</evidence>
<dbReference type="Gene3D" id="1.10.8.60">
    <property type="match status" value="1"/>
</dbReference>
<dbReference type="InterPro" id="IPR008921">
    <property type="entry name" value="DNA_pol3_clamp-load_cplx_C"/>
</dbReference>
<dbReference type="RefSeq" id="WP_058470003.1">
    <property type="nucleotide sequence ID" value="NZ_CAAAIC010000007.1"/>
</dbReference>
<keyword evidence="6" id="KW-0239">DNA-directed DNA polymerase</keyword>
<dbReference type="Gene3D" id="3.40.50.300">
    <property type="entry name" value="P-loop containing nucleotide triphosphate hydrolases"/>
    <property type="match status" value="1"/>
</dbReference>
<accession>A0A0W0V7L6</accession>
<dbReference type="SUPFAM" id="SSF52540">
    <property type="entry name" value="P-loop containing nucleoside triphosphate hydrolases"/>
    <property type="match status" value="1"/>
</dbReference>
<dbReference type="AlphaFoldDB" id="A0A0W0V7L6"/>
<sequence length="340" mass="38855">MLIKQQSLSSHLSRQELPAVFILIGQDHFLLSQSAQQIKQIWKDRNHDTEETIIHITQASDWSLLVEKANSYSLFASNLFIDVRYEKQNLDSDAKQFLAEYSKKPNSSCLILLRAPNLTAKSLGNFTNHECIHVVQIFSLDSLAMQNWIKERLHQYGISYAPQVPSLIQQHTQGNMLACAQALEKIRLVADGTMLSEEAAKAQLFDQCEYQLFELSEACLMANADKVIQHLRHARESGTEPTLVLWLLTQEIRNLIQLMELFEKAVPLASACAQLKIWSTRVKLYQTAIKRMQKKLLFQLLRFCKRIDESIKSSQHSQIWPSLEKVALSLCLAKKVGTFA</sequence>
<proteinExistence type="inferred from homology"/>
<dbReference type="STRING" id="456.Ljor_0430"/>
<dbReference type="EMBL" id="LNYJ01000011">
    <property type="protein sequence ID" value="KTD16124.1"/>
    <property type="molecule type" value="Genomic_DNA"/>
</dbReference>
<evidence type="ECO:0000256" key="6">
    <source>
        <dbReference type="ARBA" id="ARBA00022932"/>
    </source>
</evidence>
<dbReference type="SUPFAM" id="SSF48019">
    <property type="entry name" value="post-AAA+ oligomerization domain-like"/>
    <property type="match status" value="1"/>
</dbReference>
<gene>
    <name evidence="12" type="ORF">Ljor_0430</name>
</gene>
<evidence type="ECO:0000259" key="10">
    <source>
        <dbReference type="Pfam" id="PF06144"/>
    </source>
</evidence>
<dbReference type="PANTHER" id="PTHR34388:SF1">
    <property type="entry name" value="DNA POLYMERASE III SUBUNIT DELTA"/>
    <property type="match status" value="1"/>
</dbReference>
<evidence type="ECO:0000256" key="4">
    <source>
        <dbReference type="ARBA" id="ARBA00022695"/>
    </source>
</evidence>
<dbReference type="InterPro" id="IPR010372">
    <property type="entry name" value="DNA_pol3_delta_N"/>
</dbReference>
<organism evidence="12 13">
    <name type="scientific">Legionella jordanis</name>
    <dbReference type="NCBI Taxonomy" id="456"/>
    <lineage>
        <taxon>Bacteria</taxon>
        <taxon>Pseudomonadati</taxon>
        <taxon>Pseudomonadota</taxon>
        <taxon>Gammaproteobacteria</taxon>
        <taxon>Legionellales</taxon>
        <taxon>Legionellaceae</taxon>
        <taxon>Legionella</taxon>
    </lineage>
</organism>
<evidence type="ECO:0000256" key="7">
    <source>
        <dbReference type="ARBA" id="ARBA00034754"/>
    </source>
</evidence>
<keyword evidence="4 12" id="KW-0548">Nucleotidyltransferase</keyword>
<dbReference type="Proteomes" id="UP000055035">
    <property type="component" value="Unassembled WGS sequence"/>
</dbReference>
<feature type="domain" description="DNA polymerase III delta N-terminal" evidence="10">
    <location>
        <begin position="22"/>
        <end position="119"/>
    </location>
</feature>
<protein>
    <recommendedName>
        <fullName evidence="2 9">DNA polymerase III subunit delta</fullName>
        <ecNumber evidence="1 9">2.7.7.7</ecNumber>
    </recommendedName>
</protein>